<dbReference type="Pfam" id="PF00140">
    <property type="entry name" value="Sigma70_r1_2"/>
    <property type="match status" value="1"/>
</dbReference>
<dbReference type="Gene3D" id="1.10.601.10">
    <property type="entry name" value="RNA Polymerase Primary Sigma Factor"/>
    <property type="match status" value="1"/>
</dbReference>
<evidence type="ECO:0000256" key="7">
    <source>
        <dbReference type="SAM" id="MobiDB-lite"/>
    </source>
</evidence>
<dbReference type="PROSITE" id="PS00716">
    <property type="entry name" value="SIGMA70_2"/>
    <property type="match status" value="1"/>
</dbReference>
<comment type="caution">
    <text evidence="9">The sequence shown here is derived from an EMBL/GenBank/DDBJ whole genome shotgun (WGS) entry which is preliminary data.</text>
</comment>
<keyword evidence="2 6" id="KW-0805">Transcription regulation</keyword>
<evidence type="ECO:0000259" key="8">
    <source>
        <dbReference type="PROSITE" id="PS00716"/>
    </source>
</evidence>
<dbReference type="InterPro" id="IPR007627">
    <property type="entry name" value="RNA_pol_sigma70_r2"/>
</dbReference>
<dbReference type="NCBIfam" id="TIGR02937">
    <property type="entry name" value="sigma70-ECF"/>
    <property type="match status" value="1"/>
</dbReference>
<dbReference type="FunFam" id="1.10.601.10:FF:000001">
    <property type="entry name" value="RNA polymerase sigma factor SigA"/>
    <property type="match status" value="1"/>
</dbReference>
<dbReference type="SUPFAM" id="SSF88659">
    <property type="entry name" value="Sigma3 and sigma4 domains of RNA polymerase sigma factors"/>
    <property type="match status" value="2"/>
</dbReference>
<comment type="similarity">
    <text evidence="6">Belongs to the sigma-70 factor family. RpoD/SigA subfamily.</text>
</comment>
<comment type="function">
    <text evidence="6">Sigma factors are initiation factors that promote the attachment of RNA polymerase to specific initiation sites and are then released. This sigma factor is the primary sigma factor during exponential growth.</text>
</comment>
<dbReference type="PANTHER" id="PTHR30603:SF60">
    <property type="entry name" value="RNA POLYMERASE SIGMA FACTOR RPOD"/>
    <property type="match status" value="1"/>
</dbReference>
<feature type="region of interest" description="Sigma-70 factor domain-4" evidence="6">
    <location>
        <begin position="544"/>
        <end position="597"/>
    </location>
</feature>
<evidence type="ECO:0000313" key="9">
    <source>
        <dbReference type="EMBL" id="MBB6430536.1"/>
    </source>
</evidence>
<dbReference type="InterPro" id="IPR028630">
    <property type="entry name" value="Sigma70_RpoD"/>
</dbReference>
<evidence type="ECO:0000313" key="10">
    <source>
        <dbReference type="Proteomes" id="UP000541810"/>
    </source>
</evidence>
<evidence type="ECO:0000256" key="1">
    <source>
        <dbReference type="ARBA" id="ARBA00022490"/>
    </source>
</evidence>
<dbReference type="InterPro" id="IPR000943">
    <property type="entry name" value="RNA_pol_sigma70"/>
</dbReference>
<feature type="region of interest" description="Disordered" evidence="7">
    <location>
        <begin position="79"/>
        <end position="128"/>
    </location>
</feature>
<feature type="short sequence motif" description="Interaction with polymerase core subunit RpoC" evidence="6">
    <location>
        <begin position="400"/>
        <end position="403"/>
    </location>
</feature>
<reference evidence="9 10" key="1">
    <citation type="submission" date="2020-08" db="EMBL/GenBank/DDBJ databases">
        <title>Genomic Encyclopedia of Type Strains, Phase IV (KMG-IV): sequencing the most valuable type-strain genomes for metagenomic binning, comparative biology and taxonomic classification.</title>
        <authorList>
            <person name="Goeker M."/>
        </authorList>
    </citation>
    <scope>NUCLEOTIDE SEQUENCE [LARGE SCALE GENOMIC DNA]</scope>
    <source>
        <strain evidence="9 10">DSM 103725</strain>
    </source>
</reference>
<keyword evidence="4 6" id="KW-0238">DNA-binding</keyword>
<dbReference type="InterPro" id="IPR050239">
    <property type="entry name" value="Sigma-70_RNA_pol_init_factors"/>
</dbReference>
<dbReference type="InterPro" id="IPR013325">
    <property type="entry name" value="RNA_pol_sigma_r2"/>
</dbReference>
<dbReference type="Gene3D" id="1.10.220.120">
    <property type="entry name" value="Sigma-70 factor, region 1.1"/>
    <property type="match status" value="1"/>
</dbReference>
<dbReference type="GO" id="GO:0016987">
    <property type="term" value="F:sigma factor activity"/>
    <property type="evidence" value="ECO:0007669"/>
    <property type="project" value="UniProtKB-UniRule"/>
</dbReference>
<keyword evidence="3 6" id="KW-0731">Sigma factor</keyword>
<dbReference type="EMBL" id="JACHGY010000001">
    <property type="protein sequence ID" value="MBB6430536.1"/>
    <property type="molecule type" value="Genomic_DNA"/>
</dbReference>
<dbReference type="GO" id="GO:0005737">
    <property type="term" value="C:cytoplasm"/>
    <property type="evidence" value="ECO:0007669"/>
    <property type="project" value="UniProtKB-SubCell"/>
</dbReference>
<dbReference type="InterPro" id="IPR013324">
    <property type="entry name" value="RNA_pol_sigma_r3/r4-like"/>
</dbReference>
<feature type="compositionally biased region" description="Basic and acidic residues" evidence="7">
    <location>
        <begin position="82"/>
        <end position="105"/>
    </location>
</feature>
<feature type="region of interest" description="Sigma-70 factor domain-2" evidence="6">
    <location>
        <begin position="376"/>
        <end position="446"/>
    </location>
</feature>
<sequence length="615" mass="69886">MLDPLNPAVLELIAAGQKHGVISFDQLNALLPDNYVDPDKLDELLVLFERLEITLVDPKHIPAAAMPSNVVAAATAIGETPEPPKSKAAQEAEEAKAAEQAKAETEVVEGEESEESEEGEGDDEDAEGEELLTQEQAKAEIAKALSESGHKRIDDPVRMYLTQMGEISLLTRDEEIRLAKKIETCRYLFRRLVLQNDYSVKTCVETLEMVHEGDLPFDRTMKISTAEEDAKGKIAARIPNNLKTIKRMLDLNRADWDALEAPGRMSKTETNAIHDRLATRRRKMTTLIEELSLRTSKVQPMLKKLRSIVKKMTDLQKTLAKAEEYPDRYDPEDVMVMREEISGLRSLVLCEPEELKQMVTDVTTVFDEYEEAKRDLSGGNLRLVVSIAKKYRNRGLSFLDIIQEGNTGLMRAVDKYEYKRGYKFSTYATWWIRQAITRAIADHARTIRIPVHMIETMSKLRNIAKNLLQDLGREPTIEEIAEAAKMPVVEARRVMKISRHPISLDRPVGESEDSYFGDFIEDESASNPSESATSDMLRSRIEQVLKTLTYREREIIKLRYGIGDGYTYTLEEVGRIFKVTRERVRQVEAKAIRKLQHPVRSRKLVGFVDGDGEFE</sequence>
<dbReference type="InterPro" id="IPR036388">
    <property type="entry name" value="WH-like_DNA-bd_sf"/>
</dbReference>
<dbReference type="GO" id="GO:0006352">
    <property type="term" value="P:DNA-templated transcription initiation"/>
    <property type="evidence" value="ECO:0007669"/>
    <property type="project" value="UniProtKB-UniRule"/>
</dbReference>
<comment type="subcellular location">
    <subcellularLocation>
        <location evidence="6">Cytoplasm</location>
    </subcellularLocation>
</comment>
<comment type="subunit">
    <text evidence="6">Interacts transiently with the RNA polymerase catalytic core.</text>
</comment>
<keyword evidence="1 6" id="KW-0963">Cytoplasm</keyword>
<dbReference type="CDD" id="cd06171">
    <property type="entry name" value="Sigma70_r4"/>
    <property type="match status" value="1"/>
</dbReference>
<feature type="DNA-binding region" description="H-T-H motif" evidence="6">
    <location>
        <begin position="570"/>
        <end position="589"/>
    </location>
</feature>
<dbReference type="PANTHER" id="PTHR30603">
    <property type="entry name" value="RNA POLYMERASE SIGMA FACTOR RPO"/>
    <property type="match status" value="1"/>
</dbReference>
<dbReference type="InterPro" id="IPR007127">
    <property type="entry name" value="RNA_pol_sigma_70_r1_1"/>
</dbReference>
<accession>A0A7X0H9E0</accession>
<feature type="region of interest" description="Sigma-70 factor domain-3" evidence="6">
    <location>
        <begin position="455"/>
        <end position="531"/>
    </location>
</feature>
<dbReference type="AlphaFoldDB" id="A0A7X0H9E0"/>
<dbReference type="Pfam" id="PF03979">
    <property type="entry name" value="Sigma70_r1_1"/>
    <property type="match status" value="1"/>
</dbReference>
<dbReference type="PRINTS" id="PR00046">
    <property type="entry name" value="SIGMA70FCT"/>
</dbReference>
<dbReference type="InterPro" id="IPR009042">
    <property type="entry name" value="RNA_pol_sigma70_r1_2"/>
</dbReference>
<evidence type="ECO:0000256" key="3">
    <source>
        <dbReference type="ARBA" id="ARBA00023082"/>
    </source>
</evidence>
<protein>
    <recommendedName>
        <fullName evidence="6">RNA polymerase sigma factor SigA</fullName>
    </recommendedName>
</protein>
<evidence type="ECO:0000256" key="5">
    <source>
        <dbReference type="ARBA" id="ARBA00023163"/>
    </source>
</evidence>
<dbReference type="InterPro" id="IPR014284">
    <property type="entry name" value="RNA_pol_sigma-70_dom"/>
</dbReference>
<dbReference type="RefSeq" id="WP_184678044.1">
    <property type="nucleotide sequence ID" value="NZ_JACHGY010000001.1"/>
</dbReference>
<dbReference type="Gene3D" id="1.10.10.10">
    <property type="entry name" value="Winged helix-like DNA-binding domain superfamily/Winged helix DNA-binding domain"/>
    <property type="match status" value="2"/>
</dbReference>
<dbReference type="Proteomes" id="UP000541810">
    <property type="component" value="Unassembled WGS sequence"/>
</dbReference>
<dbReference type="InterPro" id="IPR042189">
    <property type="entry name" value="RNA_pol_sigma_70_r1_1_sf"/>
</dbReference>
<dbReference type="NCBIfam" id="TIGR02393">
    <property type="entry name" value="RpoD_Cterm"/>
    <property type="match status" value="1"/>
</dbReference>
<evidence type="ECO:0000256" key="4">
    <source>
        <dbReference type="ARBA" id="ARBA00023125"/>
    </source>
</evidence>
<gene>
    <name evidence="6" type="primary">sigA</name>
    <name evidence="9" type="ORF">HNQ40_002342</name>
</gene>
<name>A0A7X0H9E0_9BACT</name>
<organism evidence="9 10">
    <name type="scientific">Algisphaera agarilytica</name>
    <dbReference type="NCBI Taxonomy" id="1385975"/>
    <lineage>
        <taxon>Bacteria</taxon>
        <taxon>Pseudomonadati</taxon>
        <taxon>Planctomycetota</taxon>
        <taxon>Phycisphaerae</taxon>
        <taxon>Phycisphaerales</taxon>
        <taxon>Phycisphaeraceae</taxon>
        <taxon>Algisphaera</taxon>
    </lineage>
</organism>
<dbReference type="InterPro" id="IPR007630">
    <property type="entry name" value="RNA_pol_sigma70_r4"/>
</dbReference>
<proteinExistence type="inferred from homology"/>
<keyword evidence="5 6" id="KW-0804">Transcription</keyword>
<dbReference type="GO" id="GO:0003677">
    <property type="term" value="F:DNA binding"/>
    <property type="evidence" value="ECO:0007669"/>
    <property type="project" value="UniProtKB-UniRule"/>
</dbReference>
<feature type="compositionally biased region" description="Acidic residues" evidence="7">
    <location>
        <begin position="106"/>
        <end position="128"/>
    </location>
</feature>
<dbReference type="InterPro" id="IPR012760">
    <property type="entry name" value="RNA_pol_sigma_RpoD_C"/>
</dbReference>
<dbReference type="InterPro" id="IPR007624">
    <property type="entry name" value="RNA_pol_sigma70_r3"/>
</dbReference>
<dbReference type="Pfam" id="PF04539">
    <property type="entry name" value="Sigma70_r3"/>
    <property type="match status" value="1"/>
</dbReference>
<evidence type="ECO:0000256" key="2">
    <source>
        <dbReference type="ARBA" id="ARBA00023015"/>
    </source>
</evidence>
<dbReference type="Pfam" id="PF04542">
    <property type="entry name" value="Sigma70_r2"/>
    <property type="match status" value="1"/>
</dbReference>
<dbReference type="Pfam" id="PF04545">
    <property type="entry name" value="Sigma70_r4"/>
    <property type="match status" value="1"/>
</dbReference>
<evidence type="ECO:0000256" key="6">
    <source>
        <dbReference type="HAMAP-Rule" id="MF_00963"/>
    </source>
</evidence>
<dbReference type="SUPFAM" id="SSF88946">
    <property type="entry name" value="Sigma2 domain of RNA polymerase sigma factors"/>
    <property type="match status" value="1"/>
</dbReference>
<keyword evidence="10" id="KW-1185">Reference proteome</keyword>
<dbReference type="HAMAP" id="MF_00963">
    <property type="entry name" value="Sigma70_RpoD_SigA"/>
    <property type="match status" value="1"/>
</dbReference>
<feature type="domain" description="RNA polymerase sigma-70" evidence="8">
    <location>
        <begin position="569"/>
        <end position="595"/>
    </location>
</feature>